<dbReference type="Pfam" id="PF04564">
    <property type="entry name" value="U-box"/>
    <property type="match status" value="1"/>
</dbReference>
<dbReference type="Proteomes" id="UP001491310">
    <property type="component" value="Unassembled WGS sequence"/>
</dbReference>
<dbReference type="InterPro" id="IPR013083">
    <property type="entry name" value="Znf_RING/FYVE/PHD"/>
</dbReference>
<dbReference type="SMART" id="SM00504">
    <property type="entry name" value="Ubox"/>
    <property type="match status" value="1"/>
</dbReference>
<dbReference type="InterPro" id="IPR013761">
    <property type="entry name" value="SAM/pointed_sf"/>
</dbReference>
<keyword evidence="2" id="KW-0812">Transmembrane</keyword>
<accession>A0ABR2YEC7</accession>
<feature type="compositionally biased region" description="Basic and acidic residues" evidence="1">
    <location>
        <begin position="622"/>
        <end position="636"/>
    </location>
</feature>
<dbReference type="PANTHER" id="PTHR46573:SF1">
    <property type="entry name" value="WD REPEAT, SAM AND U-BOX DOMAIN-CONTAINING PROTEIN 1"/>
    <property type="match status" value="1"/>
</dbReference>
<gene>
    <name evidence="4" type="ORF">WJX75_009655</name>
</gene>
<feature type="transmembrane region" description="Helical" evidence="2">
    <location>
        <begin position="254"/>
        <end position="274"/>
    </location>
</feature>
<organism evidence="4 5">
    <name type="scientific">Coccomyxa subellipsoidea</name>
    <dbReference type="NCBI Taxonomy" id="248742"/>
    <lineage>
        <taxon>Eukaryota</taxon>
        <taxon>Viridiplantae</taxon>
        <taxon>Chlorophyta</taxon>
        <taxon>core chlorophytes</taxon>
        <taxon>Trebouxiophyceae</taxon>
        <taxon>Trebouxiophyceae incertae sedis</taxon>
        <taxon>Coccomyxaceae</taxon>
        <taxon>Coccomyxa</taxon>
    </lineage>
</organism>
<dbReference type="Gene3D" id="1.10.150.50">
    <property type="entry name" value="Transcription Factor, Ets-1"/>
    <property type="match status" value="1"/>
</dbReference>
<dbReference type="InterPro" id="IPR052085">
    <property type="entry name" value="WD-SAM-U-box"/>
</dbReference>
<sequence>MNSQGWVWRELDQYKARACEIGVTGRTLYDLEEDVLDHDFRMQYRLHRKVFLDAVSKLQVAQPKGVHFPRNLWEYRKEHPIRSSVYYSGLLSAPRLTMLWLAVMEPSTLQRVHEAAVMRLRWHVDAFFHGRSHKSPQGEETSVISVVYGEDEQHNGEYSDKGEFRRMSDVNGRATDEQPRSSWIVNFFNNSIFFWLSTFLAPGIQVAFYMSLFYKRHPVALLYVGLVGLFRTAAEGHALLMLLTHPDMTAGEAFSSFICSHLMTPAMNAALAILQVALAPVLPGRLAWLLFWIRCVPLPLLTLWADFAAWVPSSADDGAEPLNGESRTRRHLNRNIVRVRRDNAATVHWPPPLIIPEELEDLEVEVPDVFKCPITLGIMTEPAQTPQGMTYERASIMKWVDVQKHDPCTKAPLRRRHLSPNLALRGVIENWLTAQCASRGIKSQGPATTALPMPVLLTEPSAPAEQRQSLAELPEPSSGAQAGPQPQPPAEIREPEAASASSVRQRGRWLLRQRQSANMQPQDAPVGLRLQSSEILVPESAPGLGPENRGVASETATPPIDALRQAAAARSAGNQGAASAGDGDDASSSFAAPGASREASAANGLPANGLPLADLDGTVAADLRRGEGSDSDDGRGRARKRRLNLDPAHHPAVSPQFLADFSNGMLRDPGEQAPQDLPPVAAARAALRERANGVQRQE</sequence>
<feature type="region of interest" description="Disordered" evidence="1">
    <location>
        <begin position="461"/>
        <end position="505"/>
    </location>
</feature>
<reference evidence="4 5" key="1">
    <citation type="journal article" date="2024" name="Nat. Commun.">
        <title>Phylogenomics reveals the evolutionary origins of lichenization in chlorophyte algae.</title>
        <authorList>
            <person name="Puginier C."/>
            <person name="Libourel C."/>
            <person name="Otte J."/>
            <person name="Skaloud P."/>
            <person name="Haon M."/>
            <person name="Grisel S."/>
            <person name="Petersen M."/>
            <person name="Berrin J.G."/>
            <person name="Delaux P.M."/>
            <person name="Dal Grande F."/>
            <person name="Keller J."/>
        </authorList>
    </citation>
    <scope>NUCLEOTIDE SEQUENCE [LARGE SCALE GENOMIC DNA]</scope>
    <source>
        <strain evidence="4 5">SAG 216-7</strain>
    </source>
</reference>
<feature type="transmembrane region" description="Helical" evidence="2">
    <location>
        <begin position="286"/>
        <end position="305"/>
    </location>
</feature>
<feature type="domain" description="U-box" evidence="3">
    <location>
        <begin position="365"/>
        <end position="438"/>
    </location>
</feature>
<feature type="region of interest" description="Disordered" evidence="1">
    <location>
        <begin position="538"/>
        <end position="677"/>
    </location>
</feature>
<evidence type="ECO:0000313" key="4">
    <source>
        <dbReference type="EMBL" id="KAK9903598.1"/>
    </source>
</evidence>
<dbReference type="InterPro" id="IPR003613">
    <property type="entry name" value="Ubox_domain"/>
</dbReference>
<keyword evidence="2" id="KW-1133">Transmembrane helix</keyword>
<evidence type="ECO:0000259" key="3">
    <source>
        <dbReference type="PROSITE" id="PS51698"/>
    </source>
</evidence>
<evidence type="ECO:0000256" key="1">
    <source>
        <dbReference type="SAM" id="MobiDB-lite"/>
    </source>
</evidence>
<feature type="transmembrane region" description="Helical" evidence="2">
    <location>
        <begin position="221"/>
        <end position="242"/>
    </location>
</feature>
<dbReference type="EMBL" id="JALJOT010000014">
    <property type="protein sequence ID" value="KAK9903598.1"/>
    <property type="molecule type" value="Genomic_DNA"/>
</dbReference>
<dbReference type="Gene3D" id="3.30.40.10">
    <property type="entry name" value="Zinc/RING finger domain, C3HC4 (zinc finger)"/>
    <property type="match status" value="1"/>
</dbReference>
<evidence type="ECO:0000256" key="2">
    <source>
        <dbReference type="SAM" id="Phobius"/>
    </source>
</evidence>
<keyword evidence="5" id="KW-1185">Reference proteome</keyword>
<protein>
    <recommendedName>
        <fullName evidence="3">U-box domain-containing protein</fullName>
    </recommendedName>
</protein>
<comment type="caution">
    <text evidence="4">The sequence shown here is derived from an EMBL/GenBank/DDBJ whole genome shotgun (WGS) entry which is preliminary data.</text>
</comment>
<feature type="compositionally biased region" description="Low complexity" evidence="1">
    <location>
        <begin position="566"/>
        <end position="602"/>
    </location>
</feature>
<proteinExistence type="predicted"/>
<dbReference type="PROSITE" id="PS51698">
    <property type="entry name" value="U_BOX"/>
    <property type="match status" value="1"/>
</dbReference>
<name>A0ABR2YEC7_9CHLO</name>
<evidence type="ECO:0000313" key="5">
    <source>
        <dbReference type="Proteomes" id="UP001491310"/>
    </source>
</evidence>
<dbReference type="SUPFAM" id="SSF57850">
    <property type="entry name" value="RING/U-box"/>
    <property type="match status" value="1"/>
</dbReference>
<dbReference type="PANTHER" id="PTHR46573">
    <property type="entry name" value="WD REPEAT, SAM AND U-BOX DOMAIN-CONTAINING PROTEIN 1"/>
    <property type="match status" value="1"/>
</dbReference>
<feature type="transmembrane region" description="Helical" evidence="2">
    <location>
        <begin position="192"/>
        <end position="214"/>
    </location>
</feature>
<keyword evidence="2" id="KW-0472">Membrane</keyword>